<accession>A0AAV4QXT7</accession>
<dbReference type="Proteomes" id="UP001054945">
    <property type="component" value="Unassembled WGS sequence"/>
</dbReference>
<sequence length="107" mass="12393">MFLVVSRQFRAPGCHGNKPWTHPRRQSGHGNCFSLHNSKLGAQESGTRMFASHSRFYISQLDLMILEYLLPDVRHMVGGQGLRPKTIDWDFLQQLYIKTFELRSSKT</sequence>
<dbReference type="AlphaFoldDB" id="A0AAV4QXT7"/>
<keyword evidence="2" id="KW-1185">Reference proteome</keyword>
<reference evidence="1 2" key="1">
    <citation type="submission" date="2021-06" db="EMBL/GenBank/DDBJ databases">
        <title>Caerostris extrusa draft genome.</title>
        <authorList>
            <person name="Kono N."/>
            <person name="Arakawa K."/>
        </authorList>
    </citation>
    <scope>NUCLEOTIDE SEQUENCE [LARGE SCALE GENOMIC DNA]</scope>
</reference>
<comment type="caution">
    <text evidence="1">The sequence shown here is derived from an EMBL/GenBank/DDBJ whole genome shotgun (WGS) entry which is preliminary data.</text>
</comment>
<organism evidence="1 2">
    <name type="scientific">Caerostris extrusa</name>
    <name type="common">Bark spider</name>
    <name type="synonym">Caerostris bankana</name>
    <dbReference type="NCBI Taxonomy" id="172846"/>
    <lineage>
        <taxon>Eukaryota</taxon>
        <taxon>Metazoa</taxon>
        <taxon>Ecdysozoa</taxon>
        <taxon>Arthropoda</taxon>
        <taxon>Chelicerata</taxon>
        <taxon>Arachnida</taxon>
        <taxon>Araneae</taxon>
        <taxon>Araneomorphae</taxon>
        <taxon>Entelegynae</taxon>
        <taxon>Araneoidea</taxon>
        <taxon>Araneidae</taxon>
        <taxon>Caerostris</taxon>
    </lineage>
</organism>
<evidence type="ECO:0000313" key="1">
    <source>
        <dbReference type="EMBL" id="GIY12513.1"/>
    </source>
</evidence>
<dbReference type="EMBL" id="BPLR01006799">
    <property type="protein sequence ID" value="GIY12513.1"/>
    <property type="molecule type" value="Genomic_DNA"/>
</dbReference>
<name>A0AAV4QXT7_CAEEX</name>
<protein>
    <submittedName>
        <fullName evidence="1">Uncharacterized protein</fullName>
    </submittedName>
</protein>
<evidence type="ECO:0000313" key="2">
    <source>
        <dbReference type="Proteomes" id="UP001054945"/>
    </source>
</evidence>
<gene>
    <name evidence="1" type="ORF">CEXT_459631</name>
</gene>
<proteinExistence type="predicted"/>